<evidence type="ECO:0000256" key="3">
    <source>
        <dbReference type="ARBA" id="ARBA00022553"/>
    </source>
</evidence>
<dbReference type="InterPro" id="IPR018303">
    <property type="entry name" value="ATPase_P-typ_P_site"/>
</dbReference>
<keyword evidence="6 13" id="KW-0547">Nucleotide-binding</keyword>
<comment type="subcellular location">
    <subcellularLocation>
        <location evidence="1 13">Membrane</location>
        <topology evidence="1 13">Multi-pass membrane protein</topology>
    </subcellularLocation>
</comment>
<dbReference type="NCBIfam" id="TIGR01494">
    <property type="entry name" value="ATPase_P-type"/>
    <property type="match status" value="2"/>
</dbReference>
<evidence type="ECO:0000259" key="16">
    <source>
        <dbReference type="Pfam" id="PF12409"/>
    </source>
</evidence>
<keyword evidence="3" id="KW-0597">Phosphoprotein</keyword>
<dbReference type="Proteomes" id="UP000792457">
    <property type="component" value="Unassembled WGS sequence"/>
</dbReference>
<evidence type="ECO:0000256" key="12">
    <source>
        <dbReference type="ARBA" id="ARBA00049360"/>
    </source>
</evidence>
<evidence type="ECO:0000256" key="10">
    <source>
        <dbReference type="ARBA" id="ARBA00022989"/>
    </source>
</evidence>
<dbReference type="NCBIfam" id="TIGR01657">
    <property type="entry name" value="P-ATPase-V"/>
    <property type="match status" value="1"/>
</dbReference>
<feature type="transmembrane region" description="Helical" evidence="13">
    <location>
        <begin position="1023"/>
        <end position="1045"/>
    </location>
</feature>
<dbReference type="FunFam" id="3.40.50.1000:FF:000068">
    <property type="entry name" value="Cation-transporting ATPase"/>
    <property type="match status" value="1"/>
</dbReference>
<dbReference type="OrthoDB" id="48943at2759"/>
<dbReference type="GO" id="GO:0015203">
    <property type="term" value="F:polyamine transmembrane transporter activity"/>
    <property type="evidence" value="ECO:0007669"/>
    <property type="project" value="TreeGrafter"/>
</dbReference>
<dbReference type="Pfam" id="PF12409">
    <property type="entry name" value="P5-ATPase"/>
    <property type="match status" value="1"/>
</dbReference>
<dbReference type="GO" id="GO:0019829">
    <property type="term" value="F:ATPase-coupled monoatomic cation transmembrane transporter activity"/>
    <property type="evidence" value="ECO:0007669"/>
    <property type="project" value="UniProtKB-UniRule"/>
</dbReference>
<feature type="transmembrane region" description="Helical" evidence="13">
    <location>
        <begin position="188"/>
        <end position="204"/>
    </location>
</feature>
<evidence type="ECO:0000256" key="1">
    <source>
        <dbReference type="ARBA" id="ARBA00004141"/>
    </source>
</evidence>
<dbReference type="Gene3D" id="2.70.150.10">
    <property type="entry name" value="Calcium-transporting ATPase, cytoplasmic transduction domain A"/>
    <property type="match status" value="1"/>
</dbReference>
<feature type="domain" description="P-type ATPase A" evidence="14">
    <location>
        <begin position="245"/>
        <end position="365"/>
    </location>
</feature>
<reference evidence="17" key="2">
    <citation type="submission" date="2017-10" db="EMBL/GenBank/DDBJ databases">
        <title>Ladona fulva Genome sequencing and assembly.</title>
        <authorList>
            <person name="Murali S."/>
            <person name="Richards S."/>
            <person name="Bandaranaike D."/>
            <person name="Bellair M."/>
            <person name="Blankenburg K."/>
            <person name="Chao H."/>
            <person name="Dinh H."/>
            <person name="Doddapaneni H."/>
            <person name="Dugan-Rocha S."/>
            <person name="Elkadiri S."/>
            <person name="Gnanaolivu R."/>
            <person name="Hernandez B."/>
            <person name="Skinner E."/>
            <person name="Javaid M."/>
            <person name="Lee S."/>
            <person name="Li M."/>
            <person name="Ming W."/>
            <person name="Munidasa M."/>
            <person name="Muniz J."/>
            <person name="Nguyen L."/>
            <person name="Hughes D."/>
            <person name="Osuji N."/>
            <person name="Pu L.-L."/>
            <person name="Puazo M."/>
            <person name="Qu C."/>
            <person name="Quiroz J."/>
            <person name="Raj R."/>
            <person name="Weissenberger G."/>
            <person name="Xin Y."/>
            <person name="Zou X."/>
            <person name="Han Y."/>
            <person name="Worley K."/>
            <person name="Muzny D."/>
            <person name="Gibbs R."/>
        </authorList>
    </citation>
    <scope>NUCLEOTIDE SEQUENCE</scope>
    <source>
        <strain evidence="17">Sampled in the wild</strain>
    </source>
</reference>
<dbReference type="InterPro" id="IPR023214">
    <property type="entry name" value="HAD_sf"/>
</dbReference>
<evidence type="ECO:0000256" key="9">
    <source>
        <dbReference type="ARBA" id="ARBA00022967"/>
    </source>
</evidence>
<dbReference type="Gene3D" id="3.40.1110.10">
    <property type="entry name" value="Calcium-transporting ATPase, cytoplasmic domain N"/>
    <property type="match status" value="1"/>
</dbReference>
<keyword evidence="5 13" id="KW-0479">Metal-binding</keyword>
<organism evidence="17 18">
    <name type="scientific">Ladona fulva</name>
    <name type="common">Scarce chaser dragonfly</name>
    <name type="synonym">Libellula fulva</name>
    <dbReference type="NCBI Taxonomy" id="123851"/>
    <lineage>
        <taxon>Eukaryota</taxon>
        <taxon>Metazoa</taxon>
        <taxon>Ecdysozoa</taxon>
        <taxon>Arthropoda</taxon>
        <taxon>Hexapoda</taxon>
        <taxon>Insecta</taxon>
        <taxon>Pterygota</taxon>
        <taxon>Palaeoptera</taxon>
        <taxon>Odonata</taxon>
        <taxon>Epiprocta</taxon>
        <taxon>Anisoptera</taxon>
        <taxon>Libelluloidea</taxon>
        <taxon>Libellulidae</taxon>
        <taxon>Ladona</taxon>
    </lineage>
</organism>
<evidence type="ECO:0000313" key="17">
    <source>
        <dbReference type="EMBL" id="KAG8231344.1"/>
    </source>
</evidence>
<dbReference type="GO" id="GO:0006874">
    <property type="term" value="P:intracellular calcium ion homeostasis"/>
    <property type="evidence" value="ECO:0007669"/>
    <property type="project" value="TreeGrafter"/>
</dbReference>
<keyword evidence="8 13" id="KW-0460">Magnesium</keyword>
<dbReference type="PANTHER" id="PTHR45630:SF8">
    <property type="entry name" value="CATION-TRANSPORTING ATPASE"/>
    <property type="match status" value="1"/>
</dbReference>
<dbReference type="PANTHER" id="PTHR45630">
    <property type="entry name" value="CATION-TRANSPORTING ATPASE-RELATED"/>
    <property type="match status" value="1"/>
</dbReference>
<keyword evidence="9 13" id="KW-1278">Translocase</keyword>
<feature type="transmembrane region" description="Helical" evidence="13">
    <location>
        <begin position="210"/>
        <end position="228"/>
    </location>
</feature>
<feature type="transmembrane region" description="Helical" evidence="13">
    <location>
        <begin position="1065"/>
        <end position="1084"/>
    </location>
</feature>
<dbReference type="FunFam" id="1.20.1110.10:FF:000023">
    <property type="entry name" value="Cation-transporting ATPase"/>
    <property type="match status" value="1"/>
</dbReference>
<evidence type="ECO:0000256" key="8">
    <source>
        <dbReference type="ARBA" id="ARBA00022842"/>
    </source>
</evidence>
<keyword evidence="18" id="KW-1185">Reference proteome</keyword>
<feature type="transmembrane region" description="Helical" evidence="13">
    <location>
        <begin position="418"/>
        <end position="437"/>
    </location>
</feature>
<evidence type="ECO:0000313" key="18">
    <source>
        <dbReference type="Proteomes" id="UP000792457"/>
    </source>
</evidence>
<evidence type="ECO:0000256" key="6">
    <source>
        <dbReference type="ARBA" id="ARBA00022741"/>
    </source>
</evidence>
<dbReference type="InterPro" id="IPR023299">
    <property type="entry name" value="ATPase_P-typ_cyto_dom_N"/>
</dbReference>
<dbReference type="InterPro" id="IPR001757">
    <property type="entry name" value="P_typ_ATPase"/>
</dbReference>
<comment type="caution">
    <text evidence="17">The sequence shown here is derived from an EMBL/GenBank/DDBJ whole genome shotgun (WGS) entry which is preliminary data.</text>
</comment>
<dbReference type="AlphaFoldDB" id="A0A8K0KBX6"/>
<dbReference type="SUPFAM" id="SSF81653">
    <property type="entry name" value="Calcium ATPase, transduction domain A"/>
    <property type="match status" value="1"/>
</dbReference>
<feature type="transmembrane region" description="Helical" evidence="13">
    <location>
        <begin position="915"/>
        <end position="933"/>
    </location>
</feature>
<accession>A0A8K0KBX6</accession>
<evidence type="ECO:0000256" key="7">
    <source>
        <dbReference type="ARBA" id="ARBA00022840"/>
    </source>
</evidence>
<name>A0A8K0KBX6_LADFU</name>
<keyword evidence="11 13" id="KW-0472">Membrane</keyword>
<keyword evidence="10 13" id="KW-1133">Transmembrane helix</keyword>
<feature type="transmembrane region" description="Helical" evidence="13">
    <location>
        <begin position="954"/>
        <end position="973"/>
    </location>
</feature>
<dbReference type="PROSITE" id="PS00154">
    <property type="entry name" value="ATPASE_E1_E2"/>
    <property type="match status" value="1"/>
</dbReference>
<dbReference type="SUPFAM" id="SSF81665">
    <property type="entry name" value="Calcium ATPase, transmembrane domain M"/>
    <property type="match status" value="1"/>
</dbReference>
<sequence length="1134" mass="127551">MIDDTTRSDLRIAYETIPGDDYQELDAGADGKLECYGYKYNCIKKIVFHLLTITLLGIPLLFTHWYKEWKVYAKCKRCALSEADVILLKDPFGQYGVGKVFQEKIPLQNPIRHFSYRLVRYAWDPEIRFFRRIYGLQGDDGQSKKLSDILEESNGHTAQEQEALLKLYGENLIEVEVKSYGRLFVEELFHPFYLFQIFSVILWGLDEYYYYAGCVVIISALSLAVSLYETKRQSIMLSEMVSASHQATVTVCRKDGRYSELSVNKLVPGDLLVIPEHGCLMPCDAMVLAGNCIVNESMLTGESIPVTKTPPNHSEEVYDPEVHKRHTLFCGTQVIQTRYYGSDKVLAVVTRTGFSTAKGELVKSILFPQPLAFKLYEDSLKFIFVLFCIAAVGMFYSTYLYLKRNVDTETIILRTLDIITIVVPPALPAAMTVGTVYSQNRLRRLGIFCISPPRINICGKIKLVCFDKTGTLTEDGLDLWGVIEAKSGSFSAKPLAQNRDDAGSDLDPFSPLTISLAACHSLTLVEGELTGDPLDLQMFQSTGWEMEEAARDTARFDLLVPTVVRPKDHIAKLDQIDSALGEPCPYEVGILRHFPFSSGAQCMSVITRTLGERNMHLYCKGAPERVQSMCLPHTDFNQVLMEYTSRGYRVISLAYRVFEPKFSWHHAQKAKREQVEKDLTFLGLLIMQNKLKPESAPVIYELKTAGIRDNVLTAVSVSRDCGIIGQEDTVLLLKGIPPDDFNPAKLAFESLLTQNSSTQRYQSGDFTLNMMRADEKQLHLAVEGTTWLFIRTYFPNLLPEIALRAAVLARMAPDQKAQLVVALQELDYIVAMCGDGANDCGALKAAHIGISLSEAEASVAAPFTSKVPNVTCVPAVVREGRCALVTSFAVFKYMALYSMVQFISVLLLYTHETNLGNTQFLYIDLVVTTSLAVSMGRTGPVDGQLVKSRPTSTLASPATIIPVFLQTILAATIQFEPVDPDPGEEIVVSWENTVIFCVSSFQYLILATVYSKGKPHRKPLYTNIWLLFAILLLSFSTFLLTAFPVDSLAYFFELIPFSGDLTRMYFRFYLLGFPLLHLLMALFVEKCIADTIWLKKVIQVISRKRKPKNRYKNMNKKNLDWLNDLQSYHLSMNI</sequence>
<feature type="domain" description="Cation-transporting P-type ATPase N-terminal" evidence="15">
    <location>
        <begin position="152"/>
        <end position="203"/>
    </location>
</feature>
<feature type="domain" description="P5B-type ATPase N-terminal" evidence="16">
    <location>
        <begin position="30"/>
        <end position="104"/>
    </location>
</feature>
<dbReference type="PRINTS" id="PR00119">
    <property type="entry name" value="CATATPASE"/>
</dbReference>
<evidence type="ECO:0000256" key="13">
    <source>
        <dbReference type="RuleBase" id="RU362082"/>
    </source>
</evidence>
<dbReference type="InterPro" id="IPR023298">
    <property type="entry name" value="ATPase_P-typ_TM_dom_sf"/>
</dbReference>
<feature type="transmembrane region" description="Helical" evidence="13">
    <location>
        <begin position="382"/>
        <end position="402"/>
    </location>
</feature>
<comment type="catalytic activity">
    <reaction evidence="12 13">
        <text>ATP + H2O = ADP + phosphate + H(+)</text>
        <dbReference type="Rhea" id="RHEA:13065"/>
        <dbReference type="ChEBI" id="CHEBI:15377"/>
        <dbReference type="ChEBI" id="CHEBI:15378"/>
        <dbReference type="ChEBI" id="CHEBI:30616"/>
        <dbReference type="ChEBI" id="CHEBI:43474"/>
        <dbReference type="ChEBI" id="CHEBI:456216"/>
    </reaction>
</comment>
<dbReference type="EC" id="7.2.2.-" evidence="13"/>
<feature type="transmembrane region" description="Helical" evidence="13">
    <location>
        <begin position="890"/>
        <end position="909"/>
    </location>
</feature>
<evidence type="ECO:0000259" key="15">
    <source>
        <dbReference type="Pfam" id="PF00690"/>
    </source>
</evidence>
<evidence type="ECO:0000256" key="2">
    <source>
        <dbReference type="ARBA" id="ARBA00006000"/>
    </source>
</evidence>
<dbReference type="Pfam" id="PF00690">
    <property type="entry name" value="Cation_ATPase_N"/>
    <property type="match status" value="1"/>
</dbReference>
<evidence type="ECO:0000256" key="4">
    <source>
        <dbReference type="ARBA" id="ARBA00022692"/>
    </source>
</evidence>
<dbReference type="GO" id="GO:0016887">
    <property type="term" value="F:ATP hydrolysis activity"/>
    <property type="evidence" value="ECO:0007669"/>
    <property type="project" value="InterPro"/>
</dbReference>
<protein>
    <recommendedName>
        <fullName evidence="13">Cation-transporting ATPase</fullName>
        <ecNumber evidence="13">7.2.2.-</ecNumber>
    </recommendedName>
</protein>
<dbReference type="Pfam" id="PF00122">
    <property type="entry name" value="E1-E2_ATPase"/>
    <property type="match status" value="1"/>
</dbReference>
<feature type="transmembrane region" description="Helical" evidence="13">
    <location>
        <begin position="993"/>
        <end position="1011"/>
    </location>
</feature>
<dbReference type="GO" id="GO:0046872">
    <property type="term" value="F:metal ion binding"/>
    <property type="evidence" value="ECO:0007669"/>
    <property type="project" value="UniProtKB-UniRule"/>
</dbReference>
<evidence type="ECO:0000256" key="11">
    <source>
        <dbReference type="ARBA" id="ARBA00023136"/>
    </source>
</evidence>
<evidence type="ECO:0000259" key="14">
    <source>
        <dbReference type="Pfam" id="PF00122"/>
    </source>
</evidence>
<dbReference type="InterPro" id="IPR059000">
    <property type="entry name" value="ATPase_P-type_domA"/>
</dbReference>
<dbReference type="GO" id="GO:0016020">
    <property type="term" value="C:membrane"/>
    <property type="evidence" value="ECO:0007669"/>
    <property type="project" value="UniProtKB-SubCell"/>
</dbReference>
<dbReference type="GO" id="GO:0005524">
    <property type="term" value="F:ATP binding"/>
    <property type="evidence" value="ECO:0007669"/>
    <property type="project" value="UniProtKB-UniRule"/>
</dbReference>
<dbReference type="InterPro" id="IPR047819">
    <property type="entry name" value="P5A-ATPase_N"/>
</dbReference>
<dbReference type="SUPFAM" id="SSF81660">
    <property type="entry name" value="Metal cation-transporting ATPase, ATP-binding domain N"/>
    <property type="match status" value="1"/>
</dbReference>
<dbReference type="InterPro" id="IPR036412">
    <property type="entry name" value="HAD-like_sf"/>
</dbReference>
<proteinExistence type="inferred from homology"/>
<dbReference type="Pfam" id="PF13246">
    <property type="entry name" value="Cation_ATPase"/>
    <property type="match status" value="1"/>
</dbReference>
<dbReference type="FunFam" id="2.70.150.10:FF:000060">
    <property type="entry name" value="Cation-transporting ATPase"/>
    <property type="match status" value="1"/>
</dbReference>
<reference evidence="17" key="1">
    <citation type="submission" date="2013-04" db="EMBL/GenBank/DDBJ databases">
        <authorList>
            <person name="Qu J."/>
            <person name="Murali S.C."/>
            <person name="Bandaranaike D."/>
            <person name="Bellair M."/>
            <person name="Blankenburg K."/>
            <person name="Chao H."/>
            <person name="Dinh H."/>
            <person name="Doddapaneni H."/>
            <person name="Downs B."/>
            <person name="Dugan-Rocha S."/>
            <person name="Elkadiri S."/>
            <person name="Gnanaolivu R.D."/>
            <person name="Hernandez B."/>
            <person name="Javaid M."/>
            <person name="Jayaseelan J.C."/>
            <person name="Lee S."/>
            <person name="Li M."/>
            <person name="Ming W."/>
            <person name="Munidasa M."/>
            <person name="Muniz J."/>
            <person name="Nguyen L."/>
            <person name="Ongeri F."/>
            <person name="Osuji N."/>
            <person name="Pu L.-L."/>
            <person name="Puazo M."/>
            <person name="Qu C."/>
            <person name="Quiroz J."/>
            <person name="Raj R."/>
            <person name="Weissenberger G."/>
            <person name="Xin Y."/>
            <person name="Zou X."/>
            <person name="Han Y."/>
            <person name="Richards S."/>
            <person name="Worley K."/>
            <person name="Muzny D."/>
            <person name="Gibbs R."/>
        </authorList>
    </citation>
    <scope>NUCLEOTIDE SEQUENCE</scope>
    <source>
        <strain evidence="17">Sampled in the wild</strain>
    </source>
</reference>
<dbReference type="Gene3D" id="3.40.50.1000">
    <property type="entry name" value="HAD superfamily/HAD-like"/>
    <property type="match status" value="1"/>
</dbReference>
<feature type="transmembrane region" description="Helical" evidence="13">
    <location>
        <begin position="46"/>
        <end position="66"/>
    </location>
</feature>
<evidence type="ECO:0000256" key="5">
    <source>
        <dbReference type="ARBA" id="ARBA00022723"/>
    </source>
</evidence>
<keyword evidence="7 13" id="KW-0067">ATP-binding</keyword>
<dbReference type="GO" id="GO:0140358">
    <property type="term" value="F:P-type transmembrane transporter activity"/>
    <property type="evidence" value="ECO:0007669"/>
    <property type="project" value="InterPro"/>
</dbReference>
<dbReference type="SUPFAM" id="SSF56784">
    <property type="entry name" value="HAD-like"/>
    <property type="match status" value="1"/>
</dbReference>
<gene>
    <name evidence="17" type="ORF">J437_LFUL012254</name>
</gene>
<keyword evidence="4 13" id="KW-0812">Transmembrane</keyword>
<dbReference type="InterPro" id="IPR006544">
    <property type="entry name" value="P-type_TPase_V"/>
</dbReference>
<dbReference type="InterPro" id="IPR004014">
    <property type="entry name" value="ATPase_P-typ_cation-transptr_N"/>
</dbReference>
<dbReference type="EMBL" id="KZ308551">
    <property type="protein sequence ID" value="KAG8231344.1"/>
    <property type="molecule type" value="Genomic_DNA"/>
</dbReference>
<comment type="similarity">
    <text evidence="2 13">Belongs to the cation transport ATPase (P-type) (TC 3.A.3) family. Type V subfamily.</text>
</comment>
<dbReference type="InterPro" id="IPR008250">
    <property type="entry name" value="ATPase_P-typ_transduc_dom_A_sf"/>
</dbReference>